<dbReference type="AlphaFoldDB" id="A0ABD0SMA6"/>
<proteinExistence type="predicted"/>
<comment type="caution">
    <text evidence="1">The sequence shown here is derived from an EMBL/GenBank/DDBJ whole genome shotgun (WGS) entry which is preliminary data.</text>
</comment>
<accession>A0ABD0SMA6</accession>
<dbReference type="InterPro" id="IPR016024">
    <property type="entry name" value="ARM-type_fold"/>
</dbReference>
<evidence type="ECO:0000313" key="1">
    <source>
        <dbReference type="EMBL" id="KAL0820178.1"/>
    </source>
</evidence>
<name>A0ABD0SMA6_LOXSC</name>
<evidence type="ECO:0000313" key="2">
    <source>
        <dbReference type="Proteomes" id="UP001549921"/>
    </source>
</evidence>
<sequence length="957" mass="107632">MYSLVNSNFNRTYNPSGKHNALSDIKRLLTSRHTEAQNKACGYLIEVISRYNKNSTERSRMVEYLLDNDITVFLCEATSNLDFSLFRSVLECVRLLWRSLRFFAEEHAAHAMAAATRALPHYAAGGSHAAVDVCLHFLCDLLDGVSACETTPPLSHQSAYSAEQLLACLNSLAPRFNTNPKSVISSALVLHALVSYQPSNLALRGSTAASLAEVLKNWFGLLLGALNHAMLVGDAGVSGMAYVVLCQLGIDALGLTKCLHPNTQNVNFVQSILTDDQEIGLLKESAHEMNKCVQHIVSELVVFTKDNLSQITTEEYSAFLKFLLSFFYENARREILYDFCDMLFSKKYLTMLPHTQIARNDVTIRKVSTLILGEMLKVLSNKYLNFDDSDLGDDNSYARDIQMGLVELQYGIERPQSIGDQLQKGQPYSLLIYIYFYCQSLENPEEATAALLPHLVEHVLRLPARFKPPPYIVKALWLVFAMSAVSNGSLKSLDERVYLEKATDRLVGMLHPDPSVYYTHNPAILLWAFTSQRIPNYVRIHVLSQWLQVEDCIPSELTTIPIVWELLLTILVRDKNATVVENCTEALHTCLEEASEQDKQMFAAMVWAMLPNALSKTLIDYETEIDPNICHLLDLATTLLPSEVDQTVCLKTAVLITTIFSKNLEHSNENVESKCYYEYVCLKLSLYLLGLADNNNDNRVLLTFINRAGFLASVLAAANSLDERVACAALQLLSYVVHYFTRNNYQPKSILQIQTHCIIKSLRQDSTSERGACLLQLVYTVLNSGANTPLVLAQELDVQPSEGQQCNALRALMFRIQLMLCCRDSETQTLAGWKTLSSIFKYAIVSKNDTKLVATLTSQPWTHTLIQFQLTQKVTIEFLTFTQNWLTLLKITLKKSQGEKRRHLSKESLIVKTLLQLKKSLKLDDETAEVKQKTLVIVKEILEDSGIHGISSNQELK</sequence>
<reference evidence="1 2" key="1">
    <citation type="submission" date="2024-06" db="EMBL/GenBank/DDBJ databases">
        <title>A chromosome-level genome assembly of beet webworm, Loxostege sticticalis.</title>
        <authorList>
            <person name="Zhang Y."/>
        </authorList>
    </citation>
    <scope>NUCLEOTIDE SEQUENCE [LARGE SCALE GENOMIC DNA]</scope>
    <source>
        <strain evidence="1">AQ028</strain>
        <tissue evidence="1">Male pupae</tissue>
    </source>
</reference>
<dbReference type="EMBL" id="JBEDNZ010000019">
    <property type="protein sequence ID" value="KAL0820178.1"/>
    <property type="molecule type" value="Genomic_DNA"/>
</dbReference>
<dbReference type="SUPFAM" id="SSF48371">
    <property type="entry name" value="ARM repeat"/>
    <property type="match status" value="1"/>
</dbReference>
<protein>
    <submittedName>
        <fullName evidence="1">Uncharacterized protein</fullName>
    </submittedName>
</protein>
<organism evidence="1 2">
    <name type="scientific">Loxostege sticticalis</name>
    <name type="common">Beet webworm moth</name>
    <dbReference type="NCBI Taxonomy" id="481309"/>
    <lineage>
        <taxon>Eukaryota</taxon>
        <taxon>Metazoa</taxon>
        <taxon>Ecdysozoa</taxon>
        <taxon>Arthropoda</taxon>
        <taxon>Hexapoda</taxon>
        <taxon>Insecta</taxon>
        <taxon>Pterygota</taxon>
        <taxon>Neoptera</taxon>
        <taxon>Endopterygota</taxon>
        <taxon>Lepidoptera</taxon>
        <taxon>Glossata</taxon>
        <taxon>Ditrysia</taxon>
        <taxon>Pyraloidea</taxon>
        <taxon>Crambidae</taxon>
        <taxon>Pyraustinae</taxon>
        <taxon>Loxostege</taxon>
    </lineage>
</organism>
<gene>
    <name evidence="1" type="ORF">ABMA28_006104</name>
</gene>
<dbReference type="Proteomes" id="UP001549921">
    <property type="component" value="Unassembled WGS sequence"/>
</dbReference>